<evidence type="ECO:0000313" key="13">
    <source>
        <dbReference type="Proteomes" id="UP000655225"/>
    </source>
</evidence>
<organism evidence="12 13">
    <name type="scientific">Tetracentron sinense</name>
    <name type="common">Spur-leaf</name>
    <dbReference type="NCBI Taxonomy" id="13715"/>
    <lineage>
        <taxon>Eukaryota</taxon>
        <taxon>Viridiplantae</taxon>
        <taxon>Streptophyta</taxon>
        <taxon>Embryophyta</taxon>
        <taxon>Tracheophyta</taxon>
        <taxon>Spermatophyta</taxon>
        <taxon>Magnoliopsida</taxon>
        <taxon>Trochodendrales</taxon>
        <taxon>Trochodendraceae</taxon>
        <taxon>Tetracentron</taxon>
    </lineage>
</organism>
<evidence type="ECO:0000256" key="2">
    <source>
        <dbReference type="ARBA" id="ARBA00010581"/>
    </source>
</evidence>
<dbReference type="AlphaFoldDB" id="A0A835D5J7"/>
<keyword evidence="6" id="KW-1278">Translocase</keyword>
<dbReference type="EMBL" id="JABCRI010000017">
    <property type="protein sequence ID" value="KAF8390811.1"/>
    <property type="molecule type" value="Genomic_DNA"/>
</dbReference>
<comment type="function">
    <text evidence="9">Component of the cytochrome c oxidase, the last enzyme in the mitochondrial electron transport chain which drives oxidative phosphorylation. The respiratory chain contains 3 multisubunit complexes succinate dehydrogenase (complex II, CII), ubiquinol-cytochrome c oxidoreductase (cytochrome b-c1 complex, complex III, CIII) and cytochrome c oxidase (complex IV, CIV), that cooperate to transfer electrons derived from NADH and succinate to molecular oxygen, creating an electrochemical gradient over the inner membrane that drives transmembrane transport and the ATP synthase. Cytochrome c oxidase is the component of the respiratory chain that catalyzes the reduction of oxygen to water. Electrons originating from reduced cytochrome c in the intermembrane space (IMS) are transferred via the dinuclear copper A center (CU(A)) of subunit 2 and heme A of subunit 1 to the active site in subunit 1, a binuclear center (BNC) formed by heme A3 and copper B (CU(B)). The BNC reduces molecular oxygen to 2 water molecules using 4 electrons from cytochrome c in the IMS and 4 protons from the mitochondrial matrix.</text>
</comment>
<evidence type="ECO:0000256" key="5">
    <source>
        <dbReference type="ARBA" id="ARBA00022692"/>
    </source>
</evidence>
<dbReference type="PROSITE" id="PS50253">
    <property type="entry name" value="COX3"/>
    <property type="match status" value="1"/>
</dbReference>
<evidence type="ECO:0000259" key="11">
    <source>
        <dbReference type="PROSITE" id="PS50253"/>
    </source>
</evidence>
<dbReference type="Pfam" id="PF00510">
    <property type="entry name" value="COX3"/>
    <property type="match status" value="1"/>
</dbReference>
<dbReference type="OrthoDB" id="564124at2759"/>
<comment type="subcellular location">
    <subcellularLocation>
        <location evidence="1">Membrane</location>
        <topology evidence="1">Multi-pass membrane protein</topology>
    </subcellularLocation>
</comment>
<dbReference type="InterPro" id="IPR013833">
    <property type="entry name" value="Cyt_c_oxidase_su3_a-hlx"/>
</dbReference>
<evidence type="ECO:0000256" key="9">
    <source>
        <dbReference type="RuleBase" id="RU003375"/>
    </source>
</evidence>
<sequence>MNAVNQSTKTTIKGNKTSSILNTIGLKDFQSSTEIDALSGINCLKSVGSMTMSTRDDAIRKFTVDPNYNIILMSLKAGGVALNLAVASHRLEVFAPKGIGVLDPWEIRFLNTPIPPSSGATISWAHHAILAGKEKRVVYALVATVSLALVSIGFQVMKYENEQ</sequence>
<evidence type="ECO:0000313" key="12">
    <source>
        <dbReference type="EMBL" id="KAF8390811.1"/>
    </source>
</evidence>
<keyword evidence="13" id="KW-1185">Reference proteome</keyword>
<accession>A0A835D5J7</accession>
<comment type="subunit">
    <text evidence="3">Component of the cytochrome c oxidase (complex IV, CIV), a multisubunit enzyme composed of a catalytic core of 3 subunits and several supernumerary subunits. The complex exists as a monomer or a dimer and forms supercomplexes (SCs) in the inner mitochondrial membrane with ubiquinol-cytochrome c oxidoreductase (cytochrome b-c1 complex, complex III, CIII).</text>
</comment>
<evidence type="ECO:0000256" key="1">
    <source>
        <dbReference type="ARBA" id="ARBA00004141"/>
    </source>
</evidence>
<keyword evidence="8 10" id="KW-0472">Membrane</keyword>
<evidence type="ECO:0000256" key="8">
    <source>
        <dbReference type="ARBA" id="ARBA00023136"/>
    </source>
</evidence>
<dbReference type="InterPro" id="IPR035973">
    <property type="entry name" value="Cyt_c_oxidase_su3-like_sf"/>
</dbReference>
<evidence type="ECO:0000256" key="3">
    <source>
        <dbReference type="ARBA" id="ARBA00011164"/>
    </source>
</evidence>
<dbReference type="PANTHER" id="PTHR11403">
    <property type="entry name" value="CYTOCHROME C OXIDASE SUBUNIT III"/>
    <property type="match status" value="1"/>
</dbReference>
<reference evidence="12 13" key="1">
    <citation type="submission" date="2020-04" db="EMBL/GenBank/DDBJ databases">
        <title>Plant Genome Project.</title>
        <authorList>
            <person name="Zhang R.-G."/>
        </authorList>
    </citation>
    <scope>NUCLEOTIDE SEQUENCE [LARGE SCALE GENOMIC DNA]</scope>
    <source>
        <strain evidence="12">YNK0</strain>
        <tissue evidence="12">Leaf</tissue>
    </source>
</reference>
<dbReference type="Gene3D" id="1.20.120.80">
    <property type="entry name" value="Cytochrome c oxidase, subunit III, four-helix bundle"/>
    <property type="match status" value="1"/>
</dbReference>
<keyword evidence="9" id="KW-0496">Mitochondrion</keyword>
<gene>
    <name evidence="12" type="ORF">HHK36_023110</name>
</gene>
<dbReference type="GO" id="GO:0016020">
    <property type="term" value="C:membrane"/>
    <property type="evidence" value="ECO:0007669"/>
    <property type="project" value="UniProtKB-SubCell"/>
</dbReference>
<dbReference type="GO" id="GO:0004129">
    <property type="term" value="F:cytochrome-c oxidase activity"/>
    <property type="evidence" value="ECO:0007669"/>
    <property type="project" value="InterPro"/>
</dbReference>
<dbReference type="InterPro" id="IPR024791">
    <property type="entry name" value="Cyt_c/ubiquinol_Oxase_su3"/>
</dbReference>
<comment type="similarity">
    <text evidence="2 9">Belongs to the cytochrome c oxidase subunit 3 family.</text>
</comment>
<dbReference type="Proteomes" id="UP000655225">
    <property type="component" value="Unassembled WGS sequence"/>
</dbReference>
<dbReference type="SUPFAM" id="SSF81452">
    <property type="entry name" value="Cytochrome c oxidase subunit III-like"/>
    <property type="match status" value="1"/>
</dbReference>
<keyword evidence="7 10" id="KW-1133">Transmembrane helix</keyword>
<feature type="domain" description="Heme-copper oxidase subunit III family profile" evidence="11">
    <location>
        <begin position="93"/>
        <end position="163"/>
    </location>
</feature>
<dbReference type="GO" id="GO:0006123">
    <property type="term" value="P:mitochondrial electron transport, cytochrome c to oxygen"/>
    <property type="evidence" value="ECO:0007669"/>
    <property type="project" value="TreeGrafter"/>
</dbReference>
<dbReference type="GO" id="GO:0005739">
    <property type="term" value="C:mitochondrion"/>
    <property type="evidence" value="ECO:0007669"/>
    <property type="project" value="TreeGrafter"/>
</dbReference>
<keyword evidence="5 9" id="KW-0812">Transmembrane</keyword>
<feature type="transmembrane region" description="Helical" evidence="10">
    <location>
        <begin position="137"/>
        <end position="157"/>
    </location>
</feature>
<dbReference type="PANTHER" id="PTHR11403:SF7">
    <property type="entry name" value="CYTOCHROME C OXIDASE SUBUNIT 3"/>
    <property type="match status" value="1"/>
</dbReference>
<dbReference type="InterPro" id="IPR000298">
    <property type="entry name" value="Cyt_c_oxidase-like_su3"/>
</dbReference>
<name>A0A835D5J7_TETSI</name>
<evidence type="ECO:0000256" key="6">
    <source>
        <dbReference type="ARBA" id="ARBA00022967"/>
    </source>
</evidence>
<comment type="caution">
    <text evidence="12">The sequence shown here is derived from an EMBL/GenBank/DDBJ whole genome shotgun (WGS) entry which is preliminary data.</text>
</comment>
<evidence type="ECO:0000256" key="4">
    <source>
        <dbReference type="ARBA" id="ARBA00015944"/>
    </source>
</evidence>
<evidence type="ECO:0000256" key="7">
    <source>
        <dbReference type="ARBA" id="ARBA00022989"/>
    </source>
</evidence>
<evidence type="ECO:0000256" key="10">
    <source>
        <dbReference type="SAM" id="Phobius"/>
    </source>
</evidence>
<proteinExistence type="inferred from homology"/>
<protein>
    <recommendedName>
        <fullName evidence="4 9">Cytochrome c oxidase subunit 3</fullName>
    </recommendedName>
</protein>